<keyword evidence="3" id="KW-0223">Dioxygenase</keyword>
<feature type="region of interest" description="Disordered" evidence="1">
    <location>
        <begin position="96"/>
        <end position="128"/>
    </location>
</feature>
<comment type="caution">
    <text evidence="3">The sequence shown here is derived from an EMBL/GenBank/DDBJ whole genome shotgun (WGS) entry which is preliminary data.</text>
</comment>
<organism evidence="3 4">
    <name type="scientific">Saccharopolyspora phatthalungensis</name>
    <dbReference type="NCBI Taxonomy" id="664693"/>
    <lineage>
        <taxon>Bacteria</taxon>
        <taxon>Bacillati</taxon>
        <taxon>Actinomycetota</taxon>
        <taxon>Actinomycetes</taxon>
        <taxon>Pseudonocardiales</taxon>
        <taxon>Pseudonocardiaceae</taxon>
        <taxon>Saccharopolyspora</taxon>
    </lineage>
</organism>
<dbReference type="InterPro" id="IPR041581">
    <property type="entry name" value="Glyoxalase_6"/>
</dbReference>
<dbReference type="EMBL" id="JACHIW010000001">
    <property type="protein sequence ID" value="MBB5154438.1"/>
    <property type="molecule type" value="Genomic_DNA"/>
</dbReference>
<gene>
    <name evidence="3" type="ORF">BJ970_001972</name>
</gene>
<dbReference type="PANTHER" id="PTHR35908:SF1">
    <property type="entry name" value="CONSERVED PROTEIN"/>
    <property type="match status" value="1"/>
</dbReference>
<dbReference type="Proteomes" id="UP000584374">
    <property type="component" value="Unassembled WGS sequence"/>
</dbReference>
<keyword evidence="3" id="KW-0456">Lyase</keyword>
<dbReference type="InterPro" id="IPR029063">
    <property type="entry name" value="SAM-dependent_MTases_sf"/>
</dbReference>
<dbReference type="PROSITE" id="PS51819">
    <property type="entry name" value="VOC"/>
    <property type="match status" value="1"/>
</dbReference>
<proteinExistence type="predicted"/>
<keyword evidence="4" id="KW-1185">Reference proteome</keyword>
<protein>
    <submittedName>
        <fullName evidence="3">Catechol 2,3-dioxygenase-like lactoylglutathione lyase family enzyme</fullName>
    </submittedName>
</protein>
<accession>A0A840Q6V8</accession>
<evidence type="ECO:0000313" key="4">
    <source>
        <dbReference type="Proteomes" id="UP000584374"/>
    </source>
</evidence>
<evidence type="ECO:0000259" key="2">
    <source>
        <dbReference type="PROSITE" id="PS51819"/>
    </source>
</evidence>
<dbReference type="PANTHER" id="PTHR35908">
    <property type="entry name" value="HYPOTHETICAL FUSION PROTEIN"/>
    <property type="match status" value="1"/>
</dbReference>
<dbReference type="AlphaFoldDB" id="A0A840Q6V8"/>
<evidence type="ECO:0000256" key="1">
    <source>
        <dbReference type="SAM" id="MobiDB-lite"/>
    </source>
</evidence>
<dbReference type="Gene3D" id="3.10.180.10">
    <property type="entry name" value="2,3-Dihydroxybiphenyl 1,2-Dioxygenase, domain 1"/>
    <property type="match status" value="1"/>
</dbReference>
<dbReference type="GO" id="GO:0016829">
    <property type="term" value="F:lyase activity"/>
    <property type="evidence" value="ECO:0007669"/>
    <property type="project" value="UniProtKB-KW"/>
</dbReference>
<name>A0A840Q6V8_9PSEU</name>
<dbReference type="Pfam" id="PF18029">
    <property type="entry name" value="Glyoxalase_6"/>
    <property type="match status" value="1"/>
</dbReference>
<reference evidence="3 4" key="1">
    <citation type="submission" date="2020-08" db="EMBL/GenBank/DDBJ databases">
        <title>Sequencing the genomes of 1000 actinobacteria strains.</title>
        <authorList>
            <person name="Klenk H.-P."/>
        </authorList>
    </citation>
    <scope>NUCLEOTIDE SEQUENCE [LARGE SCALE GENOMIC DNA]</scope>
    <source>
        <strain evidence="3 4">DSM 45584</strain>
    </source>
</reference>
<keyword evidence="3" id="KW-0560">Oxidoreductase</keyword>
<dbReference type="SUPFAM" id="SSF54593">
    <property type="entry name" value="Glyoxalase/Bleomycin resistance protein/Dihydroxybiphenyl dioxygenase"/>
    <property type="match status" value="1"/>
</dbReference>
<dbReference type="Gene3D" id="3.40.50.150">
    <property type="entry name" value="Vaccinia Virus protein VP39"/>
    <property type="match status" value="1"/>
</dbReference>
<dbReference type="InterPro" id="IPR029068">
    <property type="entry name" value="Glyas_Bleomycin-R_OHBP_Dase"/>
</dbReference>
<feature type="domain" description="VOC" evidence="2">
    <location>
        <begin position="136"/>
        <end position="269"/>
    </location>
</feature>
<dbReference type="InterPro" id="IPR037523">
    <property type="entry name" value="VOC_core"/>
</dbReference>
<evidence type="ECO:0000313" key="3">
    <source>
        <dbReference type="EMBL" id="MBB5154438.1"/>
    </source>
</evidence>
<dbReference type="GO" id="GO:0051213">
    <property type="term" value="F:dioxygenase activity"/>
    <property type="evidence" value="ECO:0007669"/>
    <property type="project" value="UniProtKB-KW"/>
</dbReference>
<sequence>MNALEQADGVVAGVVGWYSIIHTLPELVPLVLSEFYFLGGHLLLAFRVGDEPQHIAEAFGRAEGLDFHRWPPNRLAELLCDAGFVVPARLVRSRRDRANLAGPPPGPQTTCSALRSSRTPSGGRLADGGGSVDFPVLRQIVLDCTDARALAEFYRRLLGFRYRPGDEPPAPGEPDPAGQDWLVLLDADGRLRVAFQQVIELPEATWQAGPRPQQLHLDLTVPTPANLDVQHERALALGARLLRDRSDDPEEPLRVYADPAGHPFCIFVAGAT</sequence>
<feature type="compositionally biased region" description="Polar residues" evidence="1">
    <location>
        <begin position="108"/>
        <end position="120"/>
    </location>
</feature>